<reference evidence="2 3" key="1">
    <citation type="journal article" date="2011" name="Genome Biol.">
        <title>Comparative genome sequence analysis underscores mycoparasitism as the ancestral life style of Trichoderma.</title>
        <authorList>
            <person name="Kubicek C.P."/>
            <person name="Herrera-Estrella A."/>
            <person name="Seidl-Seiboth V."/>
            <person name="Martinez D.A."/>
            <person name="Druzhinina I.S."/>
            <person name="Thon M."/>
            <person name="Zeilinger S."/>
            <person name="Casas-Flores S."/>
            <person name="Horwitz B.A."/>
            <person name="Mukherjee P.K."/>
            <person name="Mukherjee M."/>
            <person name="Kredics L."/>
            <person name="Alcaraz L.D."/>
            <person name="Aerts A."/>
            <person name="Antal Z."/>
            <person name="Atanasova L."/>
            <person name="Cervantes-Badillo M.G."/>
            <person name="Challacombe J."/>
            <person name="Chertkov O."/>
            <person name="McCluskey K."/>
            <person name="Coulpier F."/>
            <person name="Deshpande N."/>
            <person name="von Doehren H."/>
            <person name="Ebbole D.J."/>
            <person name="Esquivel-Naranjo E.U."/>
            <person name="Fekete E."/>
            <person name="Flipphi M."/>
            <person name="Glaser F."/>
            <person name="Gomez-Rodriguez E.Y."/>
            <person name="Gruber S."/>
            <person name="Han C."/>
            <person name="Henrissat B."/>
            <person name="Hermosa R."/>
            <person name="Hernandez-Onate M."/>
            <person name="Karaffa L."/>
            <person name="Kosti I."/>
            <person name="Le Crom S."/>
            <person name="Lindquist E."/>
            <person name="Lucas S."/>
            <person name="Luebeck M."/>
            <person name="Luebeck P.S."/>
            <person name="Margeot A."/>
            <person name="Metz B."/>
            <person name="Misra M."/>
            <person name="Nevalainen H."/>
            <person name="Omann M."/>
            <person name="Packer N."/>
            <person name="Perrone G."/>
            <person name="Uresti-Rivera E.E."/>
            <person name="Salamov A."/>
            <person name="Schmoll M."/>
            <person name="Seiboth B."/>
            <person name="Shapiro H."/>
            <person name="Sukno S."/>
            <person name="Tamayo-Ramos J.A."/>
            <person name="Tisch D."/>
            <person name="Wiest A."/>
            <person name="Wilkinson H.H."/>
            <person name="Zhang M."/>
            <person name="Coutinho P.M."/>
            <person name="Kenerley C.M."/>
            <person name="Monte E."/>
            <person name="Baker S.E."/>
            <person name="Grigoriev I.V."/>
        </authorList>
    </citation>
    <scope>NUCLEOTIDE SEQUENCE [LARGE SCALE GENOMIC DNA]</scope>
    <source>
        <strain evidence="3">ATCC 20476 / IMI 206040</strain>
    </source>
</reference>
<proteinExistence type="predicted"/>
<keyword evidence="3" id="KW-1185">Reference proteome</keyword>
<evidence type="ECO:0000259" key="1">
    <source>
        <dbReference type="Pfam" id="PF06985"/>
    </source>
</evidence>
<dbReference type="OMA" id="CKAPTES"/>
<dbReference type="OrthoDB" id="4588820at2759"/>
<dbReference type="eggNOG" id="ENOG502RYWV">
    <property type="taxonomic scope" value="Eukaryota"/>
</dbReference>
<dbReference type="AlphaFoldDB" id="G9NF17"/>
<protein>
    <recommendedName>
        <fullName evidence="1">Heterokaryon incompatibility domain-containing protein</fullName>
    </recommendedName>
</protein>
<feature type="non-terminal residue" evidence="2">
    <location>
        <position position="115"/>
    </location>
</feature>
<comment type="caution">
    <text evidence="2">The sequence shown here is derived from an EMBL/GenBank/DDBJ whole genome shotgun (WGS) entry which is preliminary data.</text>
</comment>
<name>G9NF17_HYPAI</name>
<dbReference type="PANTHER" id="PTHR33112:SF12">
    <property type="entry name" value="HETEROKARYON INCOMPATIBILITY DOMAIN-CONTAINING PROTEIN"/>
    <property type="match status" value="1"/>
</dbReference>
<dbReference type="InterPro" id="IPR010730">
    <property type="entry name" value="HET"/>
</dbReference>
<dbReference type="HOGENOM" id="CLU_102622_2_0_1"/>
<gene>
    <name evidence="2" type="ORF">TRIATDRAFT_210872</name>
</gene>
<dbReference type="PANTHER" id="PTHR33112">
    <property type="entry name" value="DOMAIN PROTEIN, PUTATIVE-RELATED"/>
    <property type="match status" value="1"/>
</dbReference>
<dbReference type="STRING" id="452589.G9NF17"/>
<dbReference type="Proteomes" id="UP000005426">
    <property type="component" value="Unassembled WGS sequence"/>
</dbReference>
<evidence type="ECO:0000313" key="3">
    <source>
        <dbReference type="Proteomes" id="UP000005426"/>
    </source>
</evidence>
<dbReference type="Pfam" id="PF06985">
    <property type="entry name" value="HET"/>
    <property type="match status" value="1"/>
</dbReference>
<evidence type="ECO:0000313" key="2">
    <source>
        <dbReference type="EMBL" id="EHK50536.1"/>
    </source>
</evidence>
<dbReference type="EMBL" id="ABDG02000013">
    <property type="protein sequence ID" value="EHK50536.1"/>
    <property type="molecule type" value="Genomic_DNA"/>
</dbReference>
<accession>G9NF17</accession>
<organism evidence="2 3">
    <name type="scientific">Hypocrea atroviridis (strain ATCC 20476 / IMI 206040)</name>
    <name type="common">Trichoderma atroviride</name>
    <dbReference type="NCBI Taxonomy" id="452589"/>
    <lineage>
        <taxon>Eukaryota</taxon>
        <taxon>Fungi</taxon>
        <taxon>Dikarya</taxon>
        <taxon>Ascomycota</taxon>
        <taxon>Pezizomycotina</taxon>
        <taxon>Sordariomycetes</taxon>
        <taxon>Hypocreomycetidae</taxon>
        <taxon>Hypocreales</taxon>
        <taxon>Hypocreaceae</taxon>
        <taxon>Trichoderma</taxon>
    </lineage>
</organism>
<feature type="domain" description="Heterokaryon incompatibility" evidence="1">
    <location>
        <begin position="18"/>
        <end position="114"/>
    </location>
</feature>
<sequence>MISLDDYRLVETACPLSYAALSYVWGPAAVFKTIRDNIDMLMQPGGLPVSSFPKSIRDAMVLAKELGFRYIWVDSLCIIQDSAEDKVQQLRMMDCIYSRASLTIVAAAGSHADAG</sequence>